<dbReference type="RefSeq" id="WP_306683414.1">
    <property type="nucleotide sequence ID" value="NZ_CP132914.1"/>
</dbReference>
<keyword evidence="2" id="KW-1133">Transmembrane helix</keyword>
<dbReference type="KEGG" id="sog:RA178_19435"/>
<organism evidence="3">
    <name type="scientific">Shewanella oncorhynchi</name>
    <dbReference type="NCBI Taxonomy" id="2726434"/>
    <lineage>
        <taxon>Bacteria</taxon>
        <taxon>Pseudomonadati</taxon>
        <taxon>Pseudomonadota</taxon>
        <taxon>Gammaproteobacteria</taxon>
        <taxon>Alteromonadales</taxon>
        <taxon>Shewanellaceae</taxon>
        <taxon>Shewanella</taxon>
    </lineage>
</organism>
<protein>
    <submittedName>
        <fullName evidence="3">Uncharacterized protein</fullName>
    </submittedName>
</protein>
<feature type="region of interest" description="Disordered" evidence="1">
    <location>
        <begin position="209"/>
        <end position="239"/>
    </location>
</feature>
<feature type="region of interest" description="Disordered" evidence="1">
    <location>
        <begin position="53"/>
        <end position="81"/>
    </location>
</feature>
<dbReference type="EMBL" id="CP132914">
    <property type="protein sequence ID" value="WMB72561.1"/>
    <property type="molecule type" value="Genomic_DNA"/>
</dbReference>
<keyword evidence="2" id="KW-0472">Membrane</keyword>
<reference evidence="3" key="1">
    <citation type="submission" date="2023-08" db="EMBL/GenBank/DDBJ databases">
        <title>Complete genome sequence of Shewanella oncorhynchi Z-P2, a siderophore putrebactin-producing bacterium.</title>
        <authorList>
            <person name="Zhang Y."/>
        </authorList>
    </citation>
    <scope>NUCLEOTIDE SEQUENCE</scope>
    <source>
        <strain evidence="3">Z-P2</strain>
    </source>
</reference>
<evidence type="ECO:0000256" key="2">
    <source>
        <dbReference type="SAM" id="Phobius"/>
    </source>
</evidence>
<evidence type="ECO:0000313" key="3">
    <source>
        <dbReference type="EMBL" id="WMB72561.1"/>
    </source>
</evidence>
<dbReference type="Proteomes" id="UP001236800">
    <property type="component" value="Chromosome"/>
</dbReference>
<proteinExistence type="predicted"/>
<dbReference type="AlphaFoldDB" id="A0AA50Q5V8"/>
<feature type="compositionally biased region" description="Polar residues" evidence="1">
    <location>
        <begin position="209"/>
        <end position="221"/>
    </location>
</feature>
<sequence length="273" mass="30787">MNIPVWFAQEKCVQSQSHGAHKRSLKCLVLSLAVGISLLGALSVPTVAVAGNRGYSDQDERHGHRDSYSRGDSHYNNRYDNRHDNYYDNRYVRKDNRHYRPYYRPYYPWGLGLGLGLATGWGSGWNVGYGVNTHWNNDWGWNTSRDAYARNYWNSPYSGIGLSIPMRYDDEPVAISAPVRVTTSMQYSASEGRMVSSMPANLAGQSTGQLVSQTSNGTGKTVATPRPRAPHSVSSLPSNARVVQQDGRTLYEWQGTLYAYDWNSQTYQEQLVR</sequence>
<gene>
    <name evidence="3" type="ORF">RA178_19435</name>
</gene>
<dbReference type="GeneID" id="301341404"/>
<feature type="transmembrane region" description="Helical" evidence="2">
    <location>
        <begin position="27"/>
        <end position="51"/>
    </location>
</feature>
<evidence type="ECO:0000256" key="1">
    <source>
        <dbReference type="SAM" id="MobiDB-lite"/>
    </source>
</evidence>
<keyword evidence="2" id="KW-0812">Transmembrane</keyword>
<feature type="compositionally biased region" description="Basic and acidic residues" evidence="1">
    <location>
        <begin position="56"/>
        <end position="81"/>
    </location>
</feature>
<name>A0AA50Q5V8_9GAMM</name>
<accession>A0AA50Q5V8</accession>